<feature type="region of interest" description="Disordered" evidence="1">
    <location>
        <begin position="165"/>
        <end position="186"/>
    </location>
</feature>
<reference evidence="2 3" key="1">
    <citation type="journal article" date="2014" name="Int. J. Syst. Evol. Microbiol.">
        <title>Complete genome sequence of Corynebacterium casei LMG S-19264T (=DSM 44701T), isolated from a smear-ripened cheese.</title>
        <authorList>
            <consortium name="US DOE Joint Genome Institute (JGI-PGF)"/>
            <person name="Walter F."/>
            <person name="Albersmeier A."/>
            <person name="Kalinowski J."/>
            <person name="Ruckert C."/>
        </authorList>
    </citation>
    <scope>NUCLEOTIDE SEQUENCE [LARGE SCALE GENOMIC DNA]</scope>
    <source>
        <strain evidence="2 3">KCTC 12866</strain>
    </source>
</reference>
<protein>
    <submittedName>
        <fullName evidence="2">Uncharacterized protein</fullName>
    </submittedName>
</protein>
<comment type="caution">
    <text evidence="2">The sequence shown here is derived from an EMBL/GenBank/DDBJ whole genome shotgun (WGS) entry which is preliminary data.</text>
</comment>
<dbReference type="EMBL" id="BMXF01000001">
    <property type="protein sequence ID" value="GHB64051.1"/>
    <property type="molecule type" value="Genomic_DNA"/>
</dbReference>
<evidence type="ECO:0000313" key="3">
    <source>
        <dbReference type="Proteomes" id="UP000598271"/>
    </source>
</evidence>
<dbReference type="AlphaFoldDB" id="A0A8J3G9J6"/>
<name>A0A8J3G9J6_9BACT</name>
<evidence type="ECO:0000313" key="2">
    <source>
        <dbReference type="EMBL" id="GHB64051.1"/>
    </source>
</evidence>
<gene>
    <name evidence="2" type="ORF">GCM10007390_17410</name>
</gene>
<dbReference type="Proteomes" id="UP000598271">
    <property type="component" value="Unassembled WGS sequence"/>
</dbReference>
<keyword evidence="3" id="KW-1185">Reference proteome</keyword>
<evidence type="ECO:0000256" key="1">
    <source>
        <dbReference type="SAM" id="MobiDB-lite"/>
    </source>
</evidence>
<proteinExistence type="predicted"/>
<accession>A0A8J3G9J6</accession>
<sequence>MQLSAGRARPEQIEPLRVELAALQKMANAAPVGTSTHELSTVRSQKVSVKPPVVKSSSDRFADKQAELTAEASKLRKEQAELSNMLHKVPAHQDCPELTERIVALQNEIEGIWDEKKFIERNGIDAQPVFRPESEPSIVVQARTLDDVAQKAVLTTELQRLREKRSKLTRKLGNPKASPSKKAEWETELAKVGSQIEQMVGERHVL</sequence>
<organism evidence="2 3">
    <name type="scientific">Persicitalea jodogahamensis</name>
    <dbReference type="NCBI Taxonomy" id="402147"/>
    <lineage>
        <taxon>Bacteria</taxon>
        <taxon>Pseudomonadati</taxon>
        <taxon>Bacteroidota</taxon>
        <taxon>Cytophagia</taxon>
        <taxon>Cytophagales</taxon>
        <taxon>Spirosomataceae</taxon>
        <taxon>Persicitalea</taxon>
    </lineage>
</organism>